<comment type="caution">
    <text evidence="3">The sequence shown here is derived from an EMBL/GenBank/DDBJ whole genome shotgun (WGS) entry which is preliminary data.</text>
</comment>
<dbReference type="Pfam" id="PF13883">
    <property type="entry name" value="CREG_beta-barrel"/>
    <property type="match status" value="1"/>
</dbReference>
<dbReference type="Proteomes" id="UP000295765">
    <property type="component" value="Unassembled WGS sequence"/>
</dbReference>
<dbReference type="InterPro" id="IPR019595">
    <property type="entry name" value="DUF2470"/>
</dbReference>
<dbReference type="GO" id="GO:0005737">
    <property type="term" value="C:cytoplasm"/>
    <property type="evidence" value="ECO:0007669"/>
    <property type="project" value="UniProtKB-ARBA"/>
</dbReference>
<dbReference type="Pfam" id="PF10615">
    <property type="entry name" value="DUF2470"/>
    <property type="match status" value="1"/>
</dbReference>
<proteinExistence type="predicted"/>
<evidence type="ECO:0000259" key="1">
    <source>
        <dbReference type="Pfam" id="PF10615"/>
    </source>
</evidence>
<evidence type="ECO:0000313" key="4">
    <source>
        <dbReference type="Proteomes" id="UP000295765"/>
    </source>
</evidence>
<feature type="domain" description="DUF2470" evidence="1">
    <location>
        <begin position="165"/>
        <end position="234"/>
    </location>
</feature>
<dbReference type="AlphaFoldDB" id="A0A4R2LDX7"/>
<evidence type="ECO:0000259" key="2">
    <source>
        <dbReference type="Pfam" id="PF13883"/>
    </source>
</evidence>
<feature type="domain" description="CREG-like beta-barrel" evidence="2">
    <location>
        <begin position="18"/>
        <end position="146"/>
    </location>
</feature>
<dbReference type="PANTHER" id="PTHR13343:SF17">
    <property type="entry name" value="CELLULAR REPRESSOR OF E1A-STIMULATED GENES, ISOFORM A"/>
    <property type="match status" value="1"/>
</dbReference>
<dbReference type="SUPFAM" id="SSF50475">
    <property type="entry name" value="FMN-binding split barrel"/>
    <property type="match status" value="1"/>
</dbReference>
<name>A0A4R2LDX7_9GAMM</name>
<sequence>MNAPVITPFFLRNRLRGCDRAVLATLAHDDGRGITGYPAGALTLASFDHAGQPLLLLSALAHHRKNLERDPRASLHVELDAPPREPLSGARLVLFGQAARVDAAALLARILRRHPEAERYAALDFHPFRLVVERVHVNGGYGAARWWRGAEFLAAEVDGLAALEADALAHMNADHADALAAIARHAGLPGGDWRMTGLDPDGFDLCNRNAGLARIAYAEAMSASAQLRPWLVALARAARGA</sequence>
<gene>
    <name evidence="3" type="ORF">EV699_101226</name>
</gene>
<protein>
    <submittedName>
        <fullName evidence="3">Uncharacterized protein</fullName>
    </submittedName>
</protein>
<evidence type="ECO:0000313" key="3">
    <source>
        <dbReference type="EMBL" id="TCO83842.1"/>
    </source>
</evidence>
<dbReference type="RefSeq" id="WP_165903980.1">
    <property type="nucleotide sequence ID" value="NZ_SLWY01000001.1"/>
</dbReference>
<dbReference type="EMBL" id="SLWY01000001">
    <property type="protein sequence ID" value="TCO83842.1"/>
    <property type="molecule type" value="Genomic_DNA"/>
</dbReference>
<organism evidence="3 4">
    <name type="scientific">Plasticicumulans lactativorans</name>
    <dbReference type="NCBI Taxonomy" id="1133106"/>
    <lineage>
        <taxon>Bacteria</taxon>
        <taxon>Pseudomonadati</taxon>
        <taxon>Pseudomonadota</taxon>
        <taxon>Gammaproteobacteria</taxon>
        <taxon>Candidatus Competibacteraceae</taxon>
        <taxon>Plasticicumulans</taxon>
    </lineage>
</organism>
<dbReference type="Gene3D" id="2.30.110.10">
    <property type="entry name" value="Electron Transport, Fmn-binding Protein, Chain A"/>
    <property type="match status" value="1"/>
</dbReference>
<dbReference type="Gene3D" id="3.20.180.10">
    <property type="entry name" value="PNP-oxidase-like"/>
    <property type="match status" value="1"/>
</dbReference>
<dbReference type="InterPro" id="IPR055343">
    <property type="entry name" value="CREG_beta-barrel"/>
</dbReference>
<accession>A0A4R2LDX7</accession>
<reference evidence="3 4" key="1">
    <citation type="submission" date="2019-03" db="EMBL/GenBank/DDBJ databases">
        <title>Genomic Encyclopedia of Type Strains, Phase IV (KMG-IV): sequencing the most valuable type-strain genomes for metagenomic binning, comparative biology and taxonomic classification.</title>
        <authorList>
            <person name="Goeker M."/>
        </authorList>
    </citation>
    <scope>NUCLEOTIDE SEQUENCE [LARGE SCALE GENOMIC DNA]</scope>
    <source>
        <strain evidence="3 4">DSM 25287</strain>
    </source>
</reference>
<keyword evidence="4" id="KW-1185">Reference proteome</keyword>
<dbReference type="InterPro" id="IPR037119">
    <property type="entry name" value="Haem_oxidase_HugZ-like_sf"/>
</dbReference>
<dbReference type="PANTHER" id="PTHR13343">
    <property type="entry name" value="CREG1 PROTEIN"/>
    <property type="match status" value="1"/>
</dbReference>
<dbReference type="InterPro" id="IPR012349">
    <property type="entry name" value="Split_barrel_FMN-bd"/>
</dbReference>